<dbReference type="AlphaFoldDB" id="A0A453C0V8"/>
<evidence type="ECO:0000313" key="2">
    <source>
        <dbReference type="Proteomes" id="UP000015105"/>
    </source>
</evidence>
<evidence type="ECO:0000313" key="1">
    <source>
        <dbReference type="EnsemblPlants" id="AET2Gv20694500.7"/>
    </source>
</evidence>
<reference evidence="2" key="2">
    <citation type="journal article" date="2017" name="Nat. Plants">
        <title>The Aegilops tauschii genome reveals multiple impacts of transposons.</title>
        <authorList>
            <person name="Zhao G."/>
            <person name="Zou C."/>
            <person name="Li K."/>
            <person name="Wang K."/>
            <person name="Li T."/>
            <person name="Gao L."/>
            <person name="Zhang X."/>
            <person name="Wang H."/>
            <person name="Yang Z."/>
            <person name="Liu X."/>
            <person name="Jiang W."/>
            <person name="Mao L."/>
            <person name="Kong X."/>
            <person name="Jiao Y."/>
            <person name="Jia J."/>
        </authorList>
    </citation>
    <scope>NUCLEOTIDE SEQUENCE [LARGE SCALE GENOMIC DNA]</scope>
    <source>
        <strain evidence="2">cv. AL8/78</strain>
    </source>
</reference>
<dbReference type="Proteomes" id="UP000015105">
    <property type="component" value="Chromosome 2D"/>
</dbReference>
<reference evidence="1" key="4">
    <citation type="submission" date="2019-03" db="UniProtKB">
        <authorList>
            <consortium name="EnsemblPlants"/>
        </authorList>
    </citation>
    <scope>IDENTIFICATION</scope>
</reference>
<dbReference type="EnsemblPlants" id="AET2Gv20694500.7">
    <property type="protein sequence ID" value="AET2Gv20694500.7"/>
    <property type="gene ID" value="AET2Gv20694500"/>
</dbReference>
<organism evidence="1 2">
    <name type="scientific">Aegilops tauschii subsp. strangulata</name>
    <name type="common">Goatgrass</name>
    <dbReference type="NCBI Taxonomy" id="200361"/>
    <lineage>
        <taxon>Eukaryota</taxon>
        <taxon>Viridiplantae</taxon>
        <taxon>Streptophyta</taxon>
        <taxon>Embryophyta</taxon>
        <taxon>Tracheophyta</taxon>
        <taxon>Spermatophyta</taxon>
        <taxon>Magnoliopsida</taxon>
        <taxon>Liliopsida</taxon>
        <taxon>Poales</taxon>
        <taxon>Poaceae</taxon>
        <taxon>BOP clade</taxon>
        <taxon>Pooideae</taxon>
        <taxon>Triticodae</taxon>
        <taxon>Triticeae</taxon>
        <taxon>Triticinae</taxon>
        <taxon>Aegilops</taxon>
    </lineage>
</organism>
<reference evidence="2" key="1">
    <citation type="journal article" date="2014" name="Science">
        <title>Ancient hybridizations among the ancestral genomes of bread wheat.</title>
        <authorList>
            <consortium name="International Wheat Genome Sequencing Consortium,"/>
            <person name="Marcussen T."/>
            <person name="Sandve S.R."/>
            <person name="Heier L."/>
            <person name="Spannagl M."/>
            <person name="Pfeifer M."/>
            <person name="Jakobsen K.S."/>
            <person name="Wulff B.B."/>
            <person name="Steuernagel B."/>
            <person name="Mayer K.F."/>
            <person name="Olsen O.A."/>
        </authorList>
    </citation>
    <scope>NUCLEOTIDE SEQUENCE [LARGE SCALE GENOMIC DNA]</scope>
    <source>
        <strain evidence="2">cv. AL8/78</strain>
    </source>
</reference>
<dbReference type="Gramene" id="AET2Gv20694500.7">
    <property type="protein sequence ID" value="AET2Gv20694500.7"/>
    <property type="gene ID" value="AET2Gv20694500"/>
</dbReference>
<keyword evidence="2" id="KW-1185">Reference proteome</keyword>
<proteinExistence type="predicted"/>
<name>A0A453C0V8_AEGTS</name>
<reference evidence="1" key="5">
    <citation type="journal article" date="2021" name="G3 (Bethesda)">
        <title>Aegilops tauschii genome assembly Aet v5.0 features greater sequence contiguity and improved annotation.</title>
        <authorList>
            <person name="Wang L."/>
            <person name="Zhu T."/>
            <person name="Rodriguez J.C."/>
            <person name="Deal K.R."/>
            <person name="Dubcovsky J."/>
            <person name="McGuire P.E."/>
            <person name="Lux T."/>
            <person name="Spannagl M."/>
            <person name="Mayer K.F.X."/>
            <person name="Baldrich P."/>
            <person name="Meyers B.C."/>
            <person name="Huo N."/>
            <person name="Gu Y.Q."/>
            <person name="Zhou H."/>
            <person name="Devos K.M."/>
            <person name="Bennetzen J.L."/>
            <person name="Unver T."/>
            <person name="Budak H."/>
            <person name="Gulick P.J."/>
            <person name="Galiba G."/>
            <person name="Kalapos B."/>
            <person name="Nelson D.R."/>
            <person name="Li P."/>
            <person name="You F.M."/>
            <person name="Luo M.C."/>
            <person name="Dvorak J."/>
        </authorList>
    </citation>
    <scope>NUCLEOTIDE SEQUENCE [LARGE SCALE GENOMIC DNA]</scope>
    <source>
        <strain evidence="1">cv. AL8/78</strain>
    </source>
</reference>
<accession>A0A453C0V8</accession>
<reference evidence="1" key="3">
    <citation type="journal article" date="2017" name="Nature">
        <title>Genome sequence of the progenitor of the wheat D genome Aegilops tauschii.</title>
        <authorList>
            <person name="Luo M.C."/>
            <person name="Gu Y.Q."/>
            <person name="Puiu D."/>
            <person name="Wang H."/>
            <person name="Twardziok S.O."/>
            <person name="Deal K.R."/>
            <person name="Huo N."/>
            <person name="Zhu T."/>
            <person name="Wang L."/>
            <person name="Wang Y."/>
            <person name="McGuire P.E."/>
            <person name="Liu S."/>
            <person name="Long H."/>
            <person name="Ramasamy R.K."/>
            <person name="Rodriguez J.C."/>
            <person name="Van S.L."/>
            <person name="Yuan L."/>
            <person name="Wang Z."/>
            <person name="Xia Z."/>
            <person name="Xiao L."/>
            <person name="Anderson O.D."/>
            <person name="Ouyang S."/>
            <person name="Liang Y."/>
            <person name="Zimin A.V."/>
            <person name="Pertea G."/>
            <person name="Qi P."/>
            <person name="Bennetzen J.L."/>
            <person name="Dai X."/>
            <person name="Dawson M.W."/>
            <person name="Muller H.G."/>
            <person name="Kugler K."/>
            <person name="Rivarola-Duarte L."/>
            <person name="Spannagl M."/>
            <person name="Mayer K.F.X."/>
            <person name="Lu F.H."/>
            <person name="Bevan M.W."/>
            <person name="Leroy P."/>
            <person name="Li P."/>
            <person name="You F.M."/>
            <person name="Sun Q."/>
            <person name="Liu Z."/>
            <person name="Lyons E."/>
            <person name="Wicker T."/>
            <person name="Salzberg S.L."/>
            <person name="Devos K.M."/>
            <person name="Dvorak J."/>
        </authorList>
    </citation>
    <scope>NUCLEOTIDE SEQUENCE [LARGE SCALE GENOMIC DNA]</scope>
    <source>
        <strain evidence="1">cv. AL8/78</strain>
    </source>
</reference>
<protein>
    <submittedName>
        <fullName evidence="1">Uncharacterized protein</fullName>
    </submittedName>
</protein>
<sequence>MTFLLMRYWKRECEVHIPTLADKWNKVKIYVLSNLCTFFEISVECGHDITQAKCDKTTYYLQKRSINLSSNRNTCLDINAPRQ</sequence>